<sequence>MLTNKQFITALLLAGMSLGTAWAIRGQFGHEQGAAWAGTIGALAVILIAKRTDWYNKALKAALAAGLGWGIGGIMSYGKVVGFGRGVDFGNVYYGLVMLLVIGGIQGFLGGGLFGLALSDSSIKPVKWHLLMIEMTVGALLTYFFLIEQWGWLMTPPRSELWAACLGMALALLAFVSRHQQRAALRVGVFSSLGAGFGFAFGNFLQVMGSSTDLSFNFWNVMEYSIGFFGGVGMAYGAFTSQWDTVVERQGAHPVFLPLFIVVAFIPFVVWEQSFETERLQGMYRNLISGDTFTPTRLTQITALVMILGTATYWLYRFQPDASGSYLRLSFTDVQQFFLVHLSLYILLSFLITGSVISTYRPEQFLYIGNLILIGFFIKRTKPIFSESLFQWSRWAMAFVVVLVFIALIALIAINSHEELAGVNKRFE</sequence>
<proteinExistence type="predicted"/>
<dbReference type="OrthoDB" id="920620at2"/>
<feature type="transmembrane region" description="Helical" evidence="1">
    <location>
        <begin position="92"/>
        <end position="116"/>
    </location>
</feature>
<keyword evidence="1" id="KW-0812">Transmembrane</keyword>
<evidence type="ECO:0000313" key="2">
    <source>
        <dbReference type="EMBL" id="OIN60604.1"/>
    </source>
</evidence>
<keyword evidence="1" id="KW-1133">Transmembrane helix</keyword>
<dbReference type="Proteomes" id="UP000181790">
    <property type="component" value="Unassembled WGS sequence"/>
</dbReference>
<dbReference type="EMBL" id="MORL01000001">
    <property type="protein sequence ID" value="OIN60604.1"/>
    <property type="molecule type" value="Genomic_DNA"/>
</dbReference>
<reference evidence="2 3" key="1">
    <citation type="submission" date="2016-10" db="EMBL/GenBank/DDBJ databases">
        <title>Arsenicibacter rosenii gen. nov., sp. nov., an efficient arsenic-methylating bacterium isolated from an arsenic-contaminated paddy soil.</title>
        <authorList>
            <person name="Huang K."/>
        </authorList>
    </citation>
    <scope>NUCLEOTIDE SEQUENCE [LARGE SCALE GENOMIC DNA]</scope>
    <source>
        <strain evidence="2 3">SM-1</strain>
    </source>
</reference>
<feature type="transmembrane region" description="Helical" evidence="1">
    <location>
        <begin position="61"/>
        <end position="80"/>
    </location>
</feature>
<feature type="transmembrane region" description="Helical" evidence="1">
    <location>
        <begin position="159"/>
        <end position="176"/>
    </location>
</feature>
<feature type="transmembrane region" description="Helical" evidence="1">
    <location>
        <begin position="33"/>
        <end position="49"/>
    </location>
</feature>
<protein>
    <submittedName>
        <fullName evidence="2">Uncharacterized protein</fullName>
    </submittedName>
</protein>
<gene>
    <name evidence="2" type="ORF">BLX24_00315</name>
</gene>
<feature type="transmembrane region" description="Helical" evidence="1">
    <location>
        <begin position="183"/>
        <end position="201"/>
    </location>
</feature>
<dbReference type="RefSeq" id="WP_071501107.1">
    <property type="nucleotide sequence ID" value="NZ_MORL01000001.1"/>
</dbReference>
<dbReference type="AlphaFoldDB" id="A0A1S2VPC3"/>
<keyword evidence="1" id="KW-0472">Membrane</keyword>
<feature type="transmembrane region" description="Helical" evidence="1">
    <location>
        <begin position="251"/>
        <end position="271"/>
    </location>
</feature>
<name>A0A1S2VPC3_9BACT</name>
<comment type="caution">
    <text evidence="2">The sequence shown here is derived from an EMBL/GenBank/DDBJ whole genome shotgun (WGS) entry which is preliminary data.</text>
</comment>
<accession>A0A1S2VPC3</accession>
<organism evidence="2 3">
    <name type="scientific">Arsenicibacter rosenii</name>
    <dbReference type="NCBI Taxonomy" id="1750698"/>
    <lineage>
        <taxon>Bacteria</taxon>
        <taxon>Pseudomonadati</taxon>
        <taxon>Bacteroidota</taxon>
        <taxon>Cytophagia</taxon>
        <taxon>Cytophagales</taxon>
        <taxon>Spirosomataceae</taxon>
        <taxon>Arsenicibacter</taxon>
    </lineage>
</organism>
<feature type="transmembrane region" description="Helical" evidence="1">
    <location>
        <begin position="128"/>
        <end position="147"/>
    </location>
</feature>
<feature type="transmembrane region" description="Helical" evidence="1">
    <location>
        <begin position="392"/>
        <end position="414"/>
    </location>
</feature>
<keyword evidence="3" id="KW-1185">Reference proteome</keyword>
<feature type="transmembrane region" description="Helical" evidence="1">
    <location>
        <begin position="337"/>
        <end position="358"/>
    </location>
</feature>
<evidence type="ECO:0000256" key="1">
    <source>
        <dbReference type="SAM" id="Phobius"/>
    </source>
</evidence>
<feature type="transmembrane region" description="Helical" evidence="1">
    <location>
        <begin position="298"/>
        <end position="316"/>
    </location>
</feature>
<feature type="transmembrane region" description="Helical" evidence="1">
    <location>
        <begin position="221"/>
        <end position="239"/>
    </location>
</feature>
<evidence type="ECO:0000313" key="3">
    <source>
        <dbReference type="Proteomes" id="UP000181790"/>
    </source>
</evidence>